<keyword evidence="2" id="KW-1185">Reference proteome</keyword>
<name>A0ABT1JIR6_ACTCY</name>
<comment type="caution">
    <text evidence="1">The sequence shown here is derived from an EMBL/GenBank/DDBJ whole genome shotgun (WGS) entry which is preliminary data.</text>
</comment>
<proteinExistence type="predicted"/>
<evidence type="ECO:0000313" key="2">
    <source>
        <dbReference type="Proteomes" id="UP000791080"/>
    </source>
</evidence>
<dbReference type="Proteomes" id="UP000791080">
    <property type="component" value="Unassembled WGS sequence"/>
</dbReference>
<dbReference type="EMBL" id="AUBJ02000001">
    <property type="protein sequence ID" value="MCP2332114.1"/>
    <property type="molecule type" value="Genomic_DNA"/>
</dbReference>
<reference evidence="1 2" key="1">
    <citation type="submission" date="2022-06" db="EMBL/GenBank/DDBJ databases">
        <title>Genomic Encyclopedia of Type Strains, Phase I: the one thousand microbial genomes (KMG-I) project.</title>
        <authorList>
            <person name="Kyrpides N."/>
        </authorList>
    </citation>
    <scope>NUCLEOTIDE SEQUENCE [LARGE SCALE GENOMIC DNA]</scope>
    <source>
        <strain evidence="1 2">DSM 43889</strain>
    </source>
</reference>
<sequence>MASGPPVVVDGPASTSVSWRVVAYRISPDCCKRAVTRKQ</sequence>
<accession>A0ABT1JIR6</accession>
<evidence type="ECO:0000313" key="1">
    <source>
        <dbReference type="EMBL" id="MCP2332114.1"/>
    </source>
</evidence>
<protein>
    <submittedName>
        <fullName evidence="1">Uncharacterized protein</fullName>
    </submittedName>
</protein>
<organism evidence="1 2">
    <name type="scientific">Actinoalloteichus caeruleus DSM 43889</name>
    <dbReference type="NCBI Taxonomy" id="1120930"/>
    <lineage>
        <taxon>Bacteria</taxon>
        <taxon>Bacillati</taxon>
        <taxon>Actinomycetota</taxon>
        <taxon>Actinomycetes</taxon>
        <taxon>Pseudonocardiales</taxon>
        <taxon>Pseudonocardiaceae</taxon>
        <taxon>Actinoalloteichus</taxon>
        <taxon>Actinoalloteichus cyanogriseus</taxon>
    </lineage>
</organism>
<gene>
    <name evidence="1" type="ORF">G443_002384</name>
</gene>